<keyword evidence="2" id="KW-1185">Reference proteome</keyword>
<feature type="non-terminal residue" evidence="1">
    <location>
        <position position="30"/>
    </location>
</feature>
<comment type="caution">
    <text evidence="1">The sequence shown here is derived from an EMBL/GenBank/DDBJ whole genome shotgun (WGS) entry which is preliminary data.</text>
</comment>
<reference evidence="1 2" key="2">
    <citation type="journal article" date="2014" name="Genome Announc.">
        <title>Draft Genome Sequence of 'Candidatus Phytoplasma asteris' Strain OY-V, an Unculturable Plant-Pathogenic Bacterium.</title>
        <authorList>
            <person name="Kakizawa S."/>
            <person name="Makino A."/>
            <person name="Ishii Y."/>
            <person name="Tamaki H."/>
            <person name="Kamagata Y."/>
        </authorList>
    </citation>
    <scope>NUCLEOTIDE SEQUENCE [LARGE SCALE GENOMIC DNA]</scope>
    <source>
        <strain evidence="1 2">OY-V</strain>
    </source>
</reference>
<evidence type="ECO:0000313" key="1">
    <source>
        <dbReference type="EMBL" id="GAK74229.1"/>
    </source>
</evidence>
<sequence>MYLQLIYPAQIKINKEAMNCGGKVDIKVDF</sequence>
<proteinExistence type="predicted"/>
<dbReference type="Proteomes" id="UP000028900">
    <property type="component" value="Unassembled WGS sequence"/>
</dbReference>
<gene>
    <name evidence="1" type="ORF">OYV_07290</name>
</gene>
<dbReference type="EMBL" id="BBIY01000072">
    <property type="protein sequence ID" value="GAK74229.1"/>
    <property type="molecule type" value="Genomic_DNA"/>
</dbReference>
<name>A0ABQ0J3N6_9MOLU</name>
<accession>A0ABQ0J3N6</accession>
<evidence type="ECO:0000313" key="2">
    <source>
        <dbReference type="Proteomes" id="UP000028900"/>
    </source>
</evidence>
<protein>
    <submittedName>
        <fullName evidence="1">Uncharacterized protein</fullName>
    </submittedName>
</protein>
<organism evidence="1 2">
    <name type="scientific">'Chrysanthemum coronarium' phytoplasma</name>
    <dbReference type="NCBI Taxonomy" id="1520703"/>
    <lineage>
        <taxon>Bacteria</taxon>
        <taxon>Bacillati</taxon>
        <taxon>Mycoplasmatota</taxon>
        <taxon>Mollicutes</taxon>
        <taxon>Acholeplasmatales</taxon>
        <taxon>Acholeplasmataceae</taxon>
        <taxon>Candidatus Phytoplasma</taxon>
        <taxon>16SrI (Aster yellows group)</taxon>
    </lineage>
</organism>
<reference evidence="2" key="1">
    <citation type="journal article" date="2014" name="Genome Announc.">
        <title>Draft Genome Sequence of ''Candidatus Phytoplasma asteris'' Strain OY-V, an Unculturable Plant-Pathogenic Bacterium.</title>
        <authorList>
            <person name="Kakizawa S."/>
            <person name="Makino A."/>
            <person name="Ishii Y."/>
            <person name="Tamaki H."/>
            <person name="Kamagata Y."/>
        </authorList>
    </citation>
    <scope>NUCLEOTIDE SEQUENCE [LARGE SCALE GENOMIC DNA]</scope>
    <source>
        <strain evidence="2">OY-V</strain>
    </source>
</reference>